<dbReference type="GO" id="GO:0005737">
    <property type="term" value="C:cytoplasm"/>
    <property type="evidence" value="ECO:0007669"/>
    <property type="project" value="TreeGrafter"/>
</dbReference>
<gene>
    <name evidence="2" type="ORF">BOX15_Mlig007074g1</name>
</gene>
<proteinExistence type="predicted"/>
<comment type="caution">
    <text evidence="2">The sequence shown here is derived from an EMBL/GenBank/DDBJ whole genome shotgun (WGS) entry which is preliminary data.</text>
</comment>
<evidence type="ECO:0000256" key="1">
    <source>
        <dbReference type="SAM" id="MobiDB-lite"/>
    </source>
</evidence>
<dbReference type="PANTHER" id="PTHR16155">
    <property type="entry name" value="DED DOMAIN-CONTAINING PROTEIN"/>
    <property type="match status" value="1"/>
</dbReference>
<keyword evidence="3" id="KW-1185">Reference proteome</keyword>
<dbReference type="EMBL" id="NIVC01001880">
    <property type="protein sequence ID" value="PAA63023.1"/>
    <property type="molecule type" value="Genomic_DNA"/>
</dbReference>
<reference evidence="2 3" key="1">
    <citation type="submission" date="2017-06" db="EMBL/GenBank/DDBJ databases">
        <title>A platform for efficient transgenesis in Macrostomum lignano, a flatworm model organism for stem cell research.</title>
        <authorList>
            <person name="Berezikov E."/>
        </authorList>
    </citation>
    <scope>NUCLEOTIDE SEQUENCE [LARGE SCALE GENOMIC DNA]</scope>
    <source>
        <strain evidence="2">DV1</strain>
        <tissue evidence="2">Whole organism</tissue>
    </source>
</reference>
<feature type="region of interest" description="Disordered" evidence="1">
    <location>
        <begin position="1"/>
        <end position="24"/>
    </location>
</feature>
<dbReference type="InterPro" id="IPR038461">
    <property type="entry name" value="Schlafen_AlbA_2_dom_sf"/>
</dbReference>
<sequence length="1423" mass="163071">MAAESSAAESSDSSEASEADPNTENFQRRLFAKCPALNKIKDKFRKLNMEQKMLVYLLCKNPKESTHLELKEAFPSSKDKVLRSACSMYNGLDKDMREPSLTDSQQDSSYIVYGVEEDDKSKQRVFKPLKKETKDSNIQDWFRNCTRPMVRVTWHLVKFDRMFTFPIADRMAEIPPGTYALLEVHTGSVGPTRYKSTEKSSTGIWHLYSRTDASNLPEEKMDDNFKEELNRQFENRFDHSALNPIADALQEYQESFRVLLLTDFSDMNNGDIRNEKENLIQALTRGKWNIIVDFDKKSRKAGGHHQFITQEMEAQGRKFSLHTLRESNTSDVPEEELSQCKQGKMCLYIQADGCSERGPGGIKGPKNGEKLKDLLKLKVFVPVLESDGPQKRVFCLALVAGTNNSPAELDQIPKLLKKAIKSANGDSSKFYSLAVCTSESARSNVLPKLYTDQFETYTVPANQLSCALNSLYPEKNQSLTEELPGCSGKFSMPCSSYDFVEFFHLTAGRPEMPLSDLSEDDFNDKRQKFLAGNELTAEMLYLHDENLFNKRMFVQRSRISDLEEEVKSALEYSTIRSFENYDNKQRSIIRFMHQPVSGATTISHVVMWKFHKEYPCIKVKEAKGEDIVGKELRKLISDVYIKAQKPVLVLFDNVADYSAITRFMSELANFHPAPKLVVLLVERVVRQEDSGTGSGRNQVLKMKLSPEEEKRFAKLYEEAGGDIKLIDKSGTDIREILNDCENKKTPFLFGILHFLDYSKVNDIVILLLDNSTRATANLLIFASLSKHYINYPVNLAIAAHLLDLSPTQDEPTEVLKKLGLHQHLLILQKVKGAYNFSPVVCVAEKIMELSNRSDDEGEGEDDGRSKEQRQVFWFVQQLCRMADTIGLQSCLGNLVRQLTTFKRDSNDQFSNFMKLLYECSKDDLDALKDLIHKLASSFPSQKGHILIHLARLLTYKEKSYDESLILVRTVLELETSETFSDTRVTDATLLGMSSHLLNCKIDQLSNESNPIEFKQVISYALNSIELSKRSQAKTGYLHESGEVVHKAHPFIGEIQAQRRLLKAFFDLECHGDGREFIRKIQDLPAVLEINGDILQKIFALESMYNRGQLELGSYSSKEQLTLDRTKKEFMQRYSHCSVKELLEVSVKTGFQFAWVAFDYYMSLPCIRAPDDTESDLTNEEENSGAKSRVTMWDRTWNVSNLPREKKKTLLSNLLNCPSKMAKNYFEICVLLILFKGPTDFDRAQKVTLEWRKRFESDHLAHFMHGTLMLVKYLKLPVGDMATNAKERLLRNATDSLSICKEMMTCKNRQHKKPGYYRLRLFITSSGEPLNIIKYMPKKNTHEEEKEHIRKNNGRRFTGIVDEDRRLICFELNSWRLNLPSQDENNAEKMDDMVRKKSRVSFFLAMAYSGLTPIDIKEEPHLNN</sequence>
<name>A0A267ENB9_9PLAT</name>
<organism evidence="2 3">
    <name type="scientific">Macrostomum lignano</name>
    <dbReference type="NCBI Taxonomy" id="282301"/>
    <lineage>
        <taxon>Eukaryota</taxon>
        <taxon>Metazoa</taxon>
        <taxon>Spiralia</taxon>
        <taxon>Lophotrochozoa</taxon>
        <taxon>Platyhelminthes</taxon>
        <taxon>Rhabditophora</taxon>
        <taxon>Macrostomorpha</taxon>
        <taxon>Macrostomida</taxon>
        <taxon>Macrostomidae</taxon>
        <taxon>Macrostomum</taxon>
    </lineage>
</organism>
<feature type="compositionally biased region" description="Low complexity" evidence="1">
    <location>
        <begin position="1"/>
        <end position="20"/>
    </location>
</feature>
<dbReference type="OrthoDB" id="2337140at2759"/>
<dbReference type="Proteomes" id="UP000215902">
    <property type="component" value="Unassembled WGS sequence"/>
</dbReference>
<evidence type="ECO:0000313" key="3">
    <source>
        <dbReference type="Proteomes" id="UP000215902"/>
    </source>
</evidence>
<evidence type="ECO:0000313" key="2">
    <source>
        <dbReference type="EMBL" id="PAA63023.1"/>
    </source>
</evidence>
<protein>
    <submittedName>
        <fullName evidence="2">Uncharacterized protein</fullName>
    </submittedName>
</protein>
<dbReference type="PANTHER" id="PTHR16155:SF19">
    <property type="entry name" value="DED DOMAIN-CONTAINING PROTEIN"/>
    <property type="match status" value="1"/>
</dbReference>
<accession>A0A267ENB9</accession>
<dbReference type="Gene3D" id="3.30.950.30">
    <property type="entry name" value="Schlafen, AAA domain"/>
    <property type="match status" value="1"/>
</dbReference>